<evidence type="ECO:0000256" key="4">
    <source>
        <dbReference type="ARBA" id="ARBA00022679"/>
    </source>
</evidence>
<keyword evidence="5 8" id="KW-0812">Transmembrane</keyword>
<protein>
    <submittedName>
        <fullName evidence="9">Prenyltransferase</fullName>
    </submittedName>
</protein>
<dbReference type="GO" id="GO:0016020">
    <property type="term" value="C:membrane"/>
    <property type="evidence" value="ECO:0007669"/>
    <property type="project" value="UniProtKB-SubCell"/>
</dbReference>
<dbReference type="GO" id="GO:0042371">
    <property type="term" value="P:vitamin K biosynthetic process"/>
    <property type="evidence" value="ECO:0007669"/>
    <property type="project" value="TreeGrafter"/>
</dbReference>
<dbReference type="PANTHER" id="PTHR13929">
    <property type="entry name" value="1,4-DIHYDROXY-2-NAPHTHOATE OCTAPRENYLTRANSFERASE"/>
    <property type="match status" value="1"/>
</dbReference>
<keyword evidence="6 8" id="KW-1133">Transmembrane helix</keyword>
<dbReference type="Proteomes" id="UP000264141">
    <property type="component" value="Unassembled WGS sequence"/>
</dbReference>
<evidence type="ECO:0000256" key="7">
    <source>
        <dbReference type="ARBA" id="ARBA00023136"/>
    </source>
</evidence>
<feature type="transmembrane region" description="Helical" evidence="8">
    <location>
        <begin position="167"/>
        <end position="188"/>
    </location>
</feature>
<gene>
    <name evidence="9" type="ORF">DEQ80_03980</name>
</gene>
<evidence type="ECO:0000256" key="1">
    <source>
        <dbReference type="ARBA" id="ARBA00004141"/>
    </source>
</evidence>
<reference evidence="9 10" key="1">
    <citation type="journal article" date="2018" name="Nat. Biotechnol.">
        <title>A standardized bacterial taxonomy based on genome phylogeny substantially revises the tree of life.</title>
        <authorList>
            <person name="Parks D.H."/>
            <person name="Chuvochina M."/>
            <person name="Waite D.W."/>
            <person name="Rinke C."/>
            <person name="Skarshewski A."/>
            <person name="Chaumeil P.A."/>
            <person name="Hugenholtz P."/>
        </authorList>
    </citation>
    <scope>NUCLEOTIDE SEQUENCE [LARGE SCALE GENOMIC DNA]</scope>
    <source>
        <strain evidence="9">UBA8781</strain>
    </source>
</reference>
<evidence type="ECO:0000256" key="6">
    <source>
        <dbReference type="ARBA" id="ARBA00022989"/>
    </source>
</evidence>
<dbReference type="InterPro" id="IPR044878">
    <property type="entry name" value="UbiA_sf"/>
</dbReference>
<feature type="transmembrane region" description="Helical" evidence="8">
    <location>
        <begin position="249"/>
        <end position="277"/>
    </location>
</feature>
<dbReference type="CDD" id="cd13962">
    <property type="entry name" value="PT_UbiA_UBIAD1"/>
    <property type="match status" value="1"/>
</dbReference>
<evidence type="ECO:0000256" key="5">
    <source>
        <dbReference type="ARBA" id="ARBA00022692"/>
    </source>
</evidence>
<dbReference type="GO" id="GO:0004659">
    <property type="term" value="F:prenyltransferase activity"/>
    <property type="evidence" value="ECO:0007669"/>
    <property type="project" value="InterPro"/>
</dbReference>
<dbReference type="EMBL" id="DPBP01000019">
    <property type="protein sequence ID" value="HCE16998.1"/>
    <property type="molecule type" value="Genomic_DNA"/>
</dbReference>
<keyword evidence="7 8" id="KW-0472">Membrane</keyword>
<organism evidence="9 10">
    <name type="scientific">Anaerolinea thermolimosa</name>
    <dbReference type="NCBI Taxonomy" id="229919"/>
    <lineage>
        <taxon>Bacteria</taxon>
        <taxon>Bacillati</taxon>
        <taxon>Chloroflexota</taxon>
        <taxon>Anaerolineae</taxon>
        <taxon>Anaerolineales</taxon>
        <taxon>Anaerolineaceae</taxon>
        <taxon>Anaerolinea</taxon>
    </lineage>
</organism>
<feature type="transmembrane region" description="Helical" evidence="8">
    <location>
        <begin position="63"/>
        <end position="83"/>
    </location>
</feature>
<feature type="transmembrane region" description="Helical" evidence="8">
    <location>
        <begin position="315"/>
        <end position="333"/>
    </location>
</feature>
<dbReference type="UniPathway" id="UPA00079"/>
<sequence>MLMNIGMWIKALQVIPRVDQEEWKRLDVISRWLISTRAAVLIMTFISATIGGLLAAREGRFNFLYWLLVVIGLVFAHALNNLLNDYTDYNRGVDKDNYYRTQYGPQPLEAGLMTRRELLTYAAVTGLIALAAGGYLVAMRGWLALLLLAIGAFFLFFYTWPLKYIGLGEIAVIIVWGPLMIGGSYFIITGQWDWRVVLAGLPYALGTTTVIYGKHIDKLDADKAKGIHTLPVVIGEKAARISVQVMIALMYLLVIGLVIAGYFTPFMLVVLGALPLLPGTWKMLSNPRPAEPPPAYRESWPLWFVGAAFVHNRRFGMLFLLGLILDVAYRLIFT</sequence>
<evidence type="ECO:0000313" key="10">
    <source>
        <dbReference type="Proteomes" id="UP000264141"/>
    </source>
</evidence>
<comment type="caution">
    <text evidence="9">The sequence shown here is derived from an EMBL/GenBank/DDBJ whole genome shotgun (WGS) entry which is preliminary data.</text>
</comment>
<evidence type="ECO:0000256" key="3">
    <source>
        <dbReference type="ARBA" id="ARBA00022428"/>
    </source>
</evidence>
<evidence type="ECO:0000313" key="9">
    <source>
        <dbReference type="EMBL" id="HCE16998.1"/>
    </source>
</evidence>
<keyword evidence="3" id="KW-0474">Menaquinone biosynthesis</keyword>
<accession>A0A3D1JGX1</accession>
<proteinExistence type="predicted"/>
<comment type="pathway">
    <text evidence="2">Quinol/quinone metabolism; menaquinone biosynthesis.</text>
</comment>
<dbReference type="GO" id="GO:0009234">
    <property type="term" value="P:menaquinone biosynthetic process"/>
    <property type="evidence" value="ECO:0007669"/>
    <property type="project" value="UniProtKB-UniPathway"/>
</dbReference>
<dbReference type="Pfam" id="PF01040">
    <property type="entry name" value="UbiA"/>
    <property type="match status" value="1"/>
</dbReference>
<feature type="transmembrane region" description="Helical" evidence="8">
    <location>
        <begin position="118"/>
        <end position="136"/>
    </location>
</feature>
<name>A0A3D1JGX1_9CHLR</name>
<keyword evidence="4 9" id="KW-0808">Transferase</keyword>
<comment type="subcellular location">
    <subcellularLocation>
        <location evidence="1">Membrane</location>
        <topology evidence="1">Multi-pass membrane protein</topology>
    </subcellularLocation>
</comment>
<dbReference type="OrthoDB" id="3344514at2"/>
<evidence type="ECO:0000256" key="8">
    <source>
        <dbReference type="SAM" id="Phobius"/>
    </source>
</evidence>
<dbReference type="InterPro" id="IPR000537">
    <property type="entry name" value="UbiA_prenyltransferase"/>
</dbReference>
<dbReference type="STRING" id="229919.GCA_001050195_00369"/>
<dbReference type="Gene3D" id="1.20.120.1780">
    <property type="entry name" value="UbiA prenyltransferase"/>
    <property type="match status" value="1"/>
</dbReference>
<feature type="transmembrane region" description="Helical" evidence="8">
    <location>
        <begin position="142"/>
        <end position="160"/>
    </location>
</feature>
<dbReference type="InterPro" id="IPR026046">
    <property type="entry name" value="UBIAD1"/>
</dbReference>
<dbReference type="PANTHER" id="PTHR13929:SF0">
    <property type="entry name" value="UBIA PRENYLTRANSFERASE DOMAIN-CONTAINING PROTEIN 1"/>
    <property type="match status" value="1"/>
</dbReference>
<evidence type="ECO:0000256" key="2">
    <source>
        <dbReference type="ARBA" id="ARBA00004863"/>
    </source>
</evidence>
<dbReference type="AlphaFoldDB" id="A0A3D1JGX1"/>
<feature type="transmembrane region" description="Helical" evidence="8">
    <location>
        <begin position="38"/>
        <end position="57"/>
    </location>
</feature>
<dbReference type="Gene3D" id="1.10.357.140">
    <property type="entry name" value="UbiA prenyltransferase"/>
    <property type="match status" value="1"/>
</dbReference>
<feature type="transmembrane region" description="Helical" evidence="8">
    <location>
        <begin position="194"/>
        <end position="213"/>
    </location>
</feature>